<accession>A0A3M8RCY3</accession>
<proteinExistence type="predicted"/>
<dbReference type="EMBL" id="RIZI01000139">
    <property type="protein sequence ID" value="RNF66458.1"/>
    <property type="molecule type" value="Genomic_DNA"/>
</dbReference>
<name>A0A3M8RCY3_9PROT</name>
<evidence type="ECO:0000313" key="1">
    <source>
        <dbReference type="EMBL" id="RNF66458.1"/>
    </source>
</evidence>
<dbReference type="RefSeq" id="WP_123102629.1">
    <property type="nucleotide sequence ID" value="NZ_CP127527.1"/>
</dbReference>
<sequence>MDIQTIDQSYQQLQAETRGVAQAIQAMAVMQAVHQAIQNQVAQTPQVQGFGQQQAGAGGFLGGLAHSGFAQALMMGAGFGIGDDLINSIF</sequence>
<organism evidence="1">
    <name type="scientific">Acidithiobacillus sulfuriphilus</name>
    <dbReference type="NCBI Taxonomy" id="1867749"/>
    <lineage>
        <taxon>Bacteria</taxon>
        <taxon>Pseudomonadati</taxon>
        <taxon>Pseudomonadota</taxon>
        <taxon>Acidithiobacillia</taxon>
        <taxon>Acidithiobacillales</taxon>
        <taxon>Acidithiobacillaceae</taxon>
        <taxon>Acidithiobacillus</taxon>
    </lineage>
</organism>
<gene>
    <name evidence="1" type="ORF">EC580_04580</name>
</gene>
<comment type="caution">
    <text evidence="1">The sequence shown here is derived from an EMBL/GenBank/DDBJ whole genome shotgun (WGS) entry which is preliminary data.</text>
</comment>
<reference evidence="1" key="1">
    <citation type="submission" date="2018-10" db="EMBL/GenBank/DDBJ databases">
        <title>Acidithiobacillus sulfuriphilus sp. nov.: an extremely acidophilic sulfur-oxidizing chemolithotroph isolated from a neutral pH environment.</title>
        <authorList>
            <person name="Falagan C."/>
            <person name="Moya-Beltran A."/>
            <person name="Quatrini R."/>
            <person name="Johnson D.B."/>
        </authorList>
    </citation>
    <scope>NUCLEOTIDE SEQUENCE [LARGE SCALE GENOMIC DNA]</scope>
    <source>
        <strain evidence="1">CJ-2</strain>
    </source>
</reference>
<dbReference type="AlphaFoldDB" id="A0A3M8RCY3"/>
<protein>
    <submittedName>
        <fullName evidence="1">Uncharacterized protein</fullName>
    </submittedName>
</protein>